<protein>
    <submittedName>
        <fullName evidence="2">Uncharacterized protein</fullName>
    </submittedName>
</protein>
<dbReference type="AlphaFoldDB" id="A0A1Q9C6D1"/>
<evidence type="ECO:0000256" key="1">
    <source>
        <dbReference type="SAM" id="Phobius"/>
    </source>
</evidence>
<keyword evidence="1" id="KW-0472">Membrane</keyword>
<evidence type="ECO:0000313" key="2">
    <source>
        <dbReference type="EMBL" id="OLP78488.1"/>
    </source>
</evidence>
<feature type="transmembrane region" description="Helical" evidence="1">
    <location>
        <begin position="133"/>
        <end position="155"/>
    </location>
</feature>
<comment type="caution">
    <text evidence="2">The sequence shown here is derived from an EMBL/GenBank/DDBJ whole genome shotgun (WGS) entry which is preliminary data.</text>
</comment>
<keyword evidence="1" id="KW-0812">Transmembrane</keyword>
<accession>A0A1Q9C6D1</accession>
<proteinExistence type="predicted"/>
<dbReference type="OrthoDB" id="410149at2759"/>
<name>A0A1Q9C6D1_SYMMI</name>
<sequence>MSPTPADAAPLLGEMDEATWYESWKALKQLYTLENMLLKWFPTGIRIRLDKESAQPKETFQVIINGKPVVTKKWENFTVECESGLWPTDRAKIRAEMSNVFENAMVSAHEFPSEGDFSIEDPALKPPNDPITWVAPTVVFCCVLLFIYTLLLLFIPPLRKALLGL</sequence>
<dbReference type="EMBL" id="LSRX01001605">
    <property type="protein sequence ID" value="OLP78488.1"/>
    <property type="molecule type" value="Genomic_DNA"/>
</dbReference>
<dbReference type="Proteomes" id="UP000186817">
    <property type="component" value="Unassembled WGS sequence"/>
</dbReference>
<gene>
    <name evidence="2" type="ORF">AK812_SmicGene41328</name>
</gene>
<evidence type="ECO:0000313" key="3">
    <source>
        <dbReference type="Proteomes" id="UP000186817"/>
    </source>
</evidence>
<organism evidence="2 3">
    <name type="scientific">Symbiodinium microadriaticum</name>
    <name type="common">Dinoflagellate</name>
    <name type="synonym">Zooxanthella microadriatica</name>
    <dbReference type="NCBI Taxonomy" id="2951"/>
    <lineage>
        <taxon>Eukaryota</taxon>
        <taxon>Sar</taxon>
        <taxon>Alveolata</taxon>
        <taxon>Dinophyceae</taxon>
        <taxon>Suessiales</taxon>
        <taxon>Symbiodiniaceae</taxon>
        <taxon>Symbiodinium</taxon>
    </lineage>
</organism>
<reference evidence="2 3" key="1">
    <citation type="submission" date="2016-02" db="EMBL/GenBank/DDBJ databases">
        <title>Genome analysis of coral dinoflagellate symbionts highlights evolutionary adaptations to a symbiotic lifestyle.</title>
        <authorList>
            <person name="Aranda M."/>
            <person name="Li Y."/>
            <person name="Liew Y.J."/>
            <person name="Baumgarten S."/>
            <person name="Simakov O."/>
            <person name="Wilson M."/>
            <person name="Piel J."/>
            <person name="Ashoor H."/>
            <person name="Bougouffa S."/>
            <person name="Bajic V.B."/>
            <person name="Ryu T."/>
            <person name="Ravasi T."/>
            <person name="Bayer T."/>
            <person name="Micklem G."/>
            <person name="Kim H."/>
            <person name="Bhak J."/>
            <person name="Lajeunesse T.C."/>
            <person name="Voolstra C.R."/>
        </authorList>
    </citation>
    <scope>NUCLEOTIDE SEQUENCE [LARGE SCALE GENOMIC DNA]</scope>
    <source>
        <strain evidence="2 3">CCMP2467</strain>
    </source>
</reference>
<keyword evidence="1" id="KW-1133">Transmembrane helix</keyword>
<keyword evidence="3" id="KW-1185">Reference proteome</keyword>